<evidence type="ECO:0008006" key="3">
    <source>
        <dbReference type="Google" id="ProtNLM"/>
    </source>
</evidence>
<organism evidence="1 2">
    <name type="scientific">Hyphomonas adhaerens MHS-3</name>
    <dbReference type="NCBI Taxonomy" id="1280949"/>
    <lineage>
        <taxon>Bacteria</taxon>
        <taxon>Pseudomonadati</taxon>
        <taxon>Pseudomonadota</taxon>
        <taxon>Alphaproteobacteria</taxon>
        <taxon>Hyphomonadales</taxon>
        <taxon>Hyphomonadaceae</taxon>
        <taxon>Hyphomonas</taxon>
    </lineage>
</organism>
<sequence>MNTIAGAVRAWIEGAIASAPDGHVPLLLLSGPQGSGKSTALAAAIGTMSQPVAGASIDDFYLTHAERMELARRISPLFMTRGPPGTHDLTLLAKTVSTLRAAIGETEALLPVFDKLKDDRAPVSDWRNVQGRPAAIVIEGWLMGALPDARSARDAPINPVEAEDRTGDWRRHQEIALAGPYGDLWDAADGFCHIVPPDFDCVLGWRLQQEAGLWAARGETIPDERRDWVRRFIQYYERITRRMLAGRRRAGAEIFIDENRTVLRTSGN</sequence>
<comment type="caution">
    <text evidence="1">The sequence shown here is derived from an EMBL/GenBank/DDBJ whole genome shotgun (WGS) entry which is preliminary data.</text>
</comment>
<dbReference type="OrthoDB" id="455474at2"/>
<dbReference type="eggNOG" id="COG4240">
    <property type="taxonomic scope" value="Bacteria"/>
</dbReference>
<keyword evidence="2" id="KW-1185">Reference proteome</keyword>
<accession>A0A069E184</accession>
<proteinExistence type="predicted"/>
<reference evidence="1 2" key="1">
    <citation type="journal article" date="2014" name="Antonie Van Leeuwenhoek">
        <title>Hyphomonas beringensis sp. nov. and Hyphomonas chukchiensis sp. nov., isolated from surface seawater of the Bering Sea and Chukchi Sea.</title>
        <authorList>
            <person name="Li C."/>
            <person name="Lai Q."/>
            <person name="Li G."/>
            <person name="Dong C."/>
            <person name="Wang J."/>
            <person name="Liao Y."/>
            <person name="Shao Z."/>
        </authorList>
    </citation>
    <scope>NUCLEOTIDE SEQUENCE [LARGE SCALE GENOMIC DNA]</scope>
    <source>
        <strain evidence="1 2">MHS-3</strain>
    </source>
</reference>
<name>A0A069E184_9PROT</name>
<dbReference type="RefSeq" id="WP_051596372.1">
    <property type="nucleotide sequence ID" value="NZ_ARYH01000003.1"/>
</dbReference>
<dbReference type="Gene3D" id="3.40.50.300">
    <property type="entry name" value="P-loop containing nucleotide triphosphate hydrolases"/>
    <property type="match status" value="1"/>
</dbReference>
<evidence type="ECO:0000313" key="2">
    <source>
        <dbReference type="Proteomes" id="UP000027446"/>
    </source>
</evidence>
<dbReference type="Proteomes" id="UP000027446">
    <property type="component" value="Unassembled WGS sequence"/>
</dbReference>
<protein>
    <recommendedName>
        <fullName evidence="3">Kinase-like protein</fullName>
    </recommendedName>
</protein>
<dbReference type="InterPro" id="IPR027417">
    <property type="entry name" value="P-loop_NTPase"/>
</dbReference>
<dbReference type="AlphaFoldDB" id="A0A069E184"/>
<dbReference type="PATRIC" id="fig|1280949.3.peg.3158"/>
<dbReference type="EMBL" id="ARYH01000003">
    <property type="protein sequence ID" value="KCZ83116.1"/>
    <property type="molecule type" value="Genomic_DNA"/>
</dbReference>
<dbReference type="STRING" id="1280949.HAD_15552"/>
<dbReference type="SUPFAM" id="SSF52540">
    <property type="entry name" value="P-loop containing nucleoside triphosphate hydrolases"/>
    <property type="match status" value="1"/>
</dbReference>
<gene>
    <name evidence="1" type="ORF">HAD_15552</name>
</gene>
<evidence type="ECO:0000313" key="1">
    <source>
        <dbReference type="EMBL" id="KCZ83116.1"/>
    </source>
</evidence>